<dbReference type="AlphaFoldDB" id="A0A139HAW8"/>
<proteinExistence type="predicted"/>
<feature type="compositionally biased region" description="Polar residues" evidence="1">
    <location>
        <begin position="89"/>
        <end position="98"/>
    </location>
</feature>
<gene>
    <name evidence="2" type="ORF">AC578_2207</name>
</gene>
<comment type="caution">
    <text evidence="2">The sequence shown here is derived from an EMBL/GenBank/DDBJ whole genome shotgun (WGS) entry which is preliminary data.</text>
</comment>
<accession>A0A139HAW8</accession>
<name>A0A139HAW8_9PEZI</name>
<dbReference type="SUPFAM" id="SSF81383">
    <property type="entry name" value="F-box domain"/>
    <property type="match status" value="1"/>
</dbReference>
<evidence type="ECO:0000313" key="3">
    <source>
        <dbReference type="Proteomes" id="UP000070133"/>
    </source>
</evidence>
<evidence type="ECO:0000256" key="1">
    <source>
        <dbReference type="SAM" id="MobiDB-lite"/>
    </source>
</evidence>
<reference evidence="2 3" key="1">
    <citation type="submission" date="2015-07" db="EMBL/GenBank/DDBJ databases">
        <title>Comparative genomics of the Sigatoka disease complex on banana suggests a link between parallel evolutionary changes in Pseudocercospora fijiensis and Pseudocercospora eumusae and increased virulence on the banana host.</title>
        <authorList>
            <person name="Chang T.-C."/>
            <person name="Salvucci A."/>
            <person name="Crous P.W."/>
            <person name="Stergiopoulos I."/>
        </authorList>
    </citation>
    <scope>NUCLEOTIDE SEQUENCE [LARGE SCALE GENOMIC DNA]</scope>
    <source>
        <strain evidence="2 3">CBS 114824</strain>
    </source>
</reference>
<protein>
    <recommendedName>
        <fullName evidence="4">F-box domain-containing protein</fullName>
    </recommendedName>
</protein>
<evidence type="ECO:0000313" key="2">
    <source>
        <dbReference type="EMBL" id="KXS99581.1"/>
    </source>
</evidence>
<feature type="region of interest" description="Disordered" evidence="1">
    <location>
        <begin position="82"/>
        <end position="113"/>
    </location>
</feature>
<dbReference type="Proteomes" id="UP000070133">
    <property type="component" value="Unassembled WGS sequence"/>
</dbReference>
<dbReference type="InterPro" id="IPR036047">
    <property type="entry name" value="F-box-like_dom_sf"/>
</dbReference>
<evidence type="ECO:0008006" key="4">
    <source>
        <dbReference type="Google" id="ProtNLM"/>
    </source>
</evidence>
<dbReference type="OrthoDB" id="3642930at2759"/>
<keyword evidence="3" id="KW-1185">Reference proteome</keyword>
<organism evidence="2 3">
    <name type="scientific">Pseudocercospora eumusae</name>
    <dbReference type="NCBI Taxonomy" id="321146"/>
    <lineage>
        <taxon>Eukaryota</taxon>
        <taxon>Fungi</taxon>
        <taxon>Dikarya</taxon>
        <taxon>Ascomycota</taxon>
        <taxon>Pezizomycotina</taxon>
        <taxon>Dothideomycetes</taxon>
        <taxon>Dothideomycetidae</taxon>
        <taxon>Mycosphaerellales</taxon>
        <taxon>Mycosphaerellaceae</taxon>
        <taxon>Pseudocercospora</taxon>
    </lineage>
</organism>
<sequence>MSSAAIDHREICPAMTMAIPASLRTLAIAELVDMITSHLPSDDLIATSQVCRSLYIHLHQSSTTRKRLLRAIQMKATRNHWKQVPFADRSSNTPNSSPEKPPGVDTELFSPPPEPLTSLQWIWERLRRARDPSPPPPGLLRQPALCSNTYCTGSCMLCRPQ</sequence>
<dbReference type="EMBL" id="LFZN01000089">
    <property type="protein sequence ID" value="KXS99581.1"/>
    <property type="molecule type" value="Genomic_DNA"/>
</dbReference>